<dbReference type="PANTHER" id="PTHR24061:SF528">
    <property type="entry name" value="C-FAMILY ODORANT RECEPTOR OLFCD2-RELATED"/>
    <property type="match status" value="1"/>
</dbReference>
<organism evidence="13 14">
    <name type="scientific">Clarias magur</name>
    <name type="common">Asian catfish</name>
    <name type="synonym">Macropteronotus magur</name>
    <dbReference type="NCBI Taxonomy" id="1594786"/>
    <lineage>
        <taxon>Eukaryota</taxon>
        <taxon>Metazoa</taxon>
        <taxon>Chordata</taxon>
        <taxon>Craniata</taxon>
        <taxon>Vertebrata</taxon>
        <taxon>Euteleostomi</taxon>
        <taxon>Actinopterygii</taxon>
        <taxon>Neopterygii</taxon>
        <taxon>Teleostei</taxon>
        <taxon>Ostariophysi</taxon>
        <taxon>Siluriformes</taxon>
        <taxon>Clariidae</taxon>
        <taxon>Clarias</taxon>
    </lineage>
</organism>
<name>A0A8J4T4P9_CLAMG</name>
<dbReference type="InterPro" id="IPR028082">
    <property type="entry name" value="Peripla_BP_I"/>
</dbReference>
<dbReference type="InterPro" id="IPR001828">
    <property type="entry name" value="ANF_lig-bd_rcpt"/>
</dbReference>
<dbReference type="Proteomes" id="UP000727407">
    <property type="component" value="Unassembled WGS sequence"/>
</dbReference>
<dbReference type="PANTHER" id="PTHR24061">
    <property type="entry name" value="CALCIUM-SENSING RECEPTOR-RELATED"/>
    <property type="match status" value="1"/>
</dbReference>
<dbReference type="AlphaFoldDB" id="A0A8J4T4P9"/>
<dbReference type="InterPro" id="IPR000337">
    <property type="entry name" value="GPCR_3"/>
</dbReference>
<evidence type="ECO:0000256" key="7">
    <source>
        <dbReference type="ARBA" id="ARBA00023136"/>
    </source>
</evidence>
<keyword evidence="9" id="KW-0325">Glycoprotein</keyword>
<evidence type="ECO:0000256" key="11">
    <source>
        <dbReference type="SAM" id="SignalP"/>
    </source>
</evidence>
<dbReference type="GO" id="GO:0005886">
    <property type="term" value="C:plasma membrane"/>
    <property type="evidence" value="ECO:0007669"/>
    <property type="project" value="UniProtKB-SubCell"/>
</dbReference>
<dbReference type="GO" id="GO:0004930">
    <property type="term" value="F:G protein-coupled receptor activity"/>
    <property type="evidence" value="ECO:0007669"/>
    <property type="project" value="UniProtKB-KW"/>
</dbReference>
<evidence type="ECO:0000256" key="6">
    <source>
        <dbReference type="ARBA" id="ARBA00023040"/>
    </source>
</evidence>
<evidence type="ECO:0000256" key="4">
    <source>
        <dbReference type="ARBA" id="ARBA00022729"/>
    </source>
</evidence>
<dbReference type="EMBL" id="QNUK01000971">
    <property type="protein sequence ID" value="KAF5888511.1"/>
    <property type="molecule type" value="Genomic_DNA"/>
</dbReference>
<reference evidence="13" key="1">
    <citation type="submission" date="2020-07" db="EMBL/GenBank/DDBJ databases">
        <title>Clarias magur genome sequencing, assembly and annotation.</title>
        <authorList>
            <person name="Kushwaha B."/>
            <person name="Kumar R."/>
            <person name="Das P."/>
            <person name="Joshi C.G."/>
            <person name="Kumar D."/>
            <person name="Nagpure N.S."/>
            <person name="Pandey M."/>
            <person name="Agarwal S."/>
            <person name="Srivastava S."/>
            <person name="Singh M."/>
            <person name="Sahoo L."/>
            <person name="Jayasankar P."/>
            <person name="Meher P.K."/>
            <person name="Koringa P.G."/>
            <person name="Iquebal M.A."/>
            <person name="Das S.P."/>
            <person name="Bit A."/>
            <person name="Patnaik S."/>
            <person name="Patel N."/>
            <person name="Shah T.M."/>
            <person name="Hinsu A."/>
            <person name="Jena J.K."/>
        </authorList>
    </citation>
    <scope>NUCLEOTIDE SEQUENCE</scope>
    <source>
        <strain evidence="13">CIFAMagur01</strain>
        <tissue evidence="13">Testis</tissue>
    </source>
</reference>
<keyword evidence="14" id="KW-1185">Reference proteome</keyword>
<evidence type="ECO:0000256" key="9">
    <source>
        <dbReference type="ARBA" id="ARBA00023180"/>
    </source>
</evidence>
<accession>A0A8J4T4P9</accession>
<keyword evidence="6" id="KW-0297">G-protein coupled receptor</keyword>
<keyword evidence="5" id="KW-1133">Transmembrane helix</keyword>
<dbReference type="Pfam" id="PF01094">
    <property type="entry name" value="ANF_receptor"/>
    <property type="match status" value="1"/>
</dbReference>
<dbReference type="InterPro" id="IPR000068">
    <property type="entry name" value="GPCR_3_Ca_sens_rcpt-rel"/>
</dbReference>
<dbReference type="Gene3D" id="3.40.50.2300">
    <property type="match status" value="2"/>
</dbReference>
<keyword evidence="8 13" id="KW-0675">Receptor</keyword>
<evidence type="ECO:0000259" key="12">
    <source>
        <dbReference type="Pfam" id="PF01094"/>
    </source>
</evidence>
<evidence type="ECO:0000256" key="5">
    <source>
        <dbReference type="ARBA" id="ARBA00022989"/>
    </source>
</evidence>
<dbReference type="SUPFAM" id="SSF53822">
    <property type="entry name" value="Periplasmic binding protein-like I"/>
    <property type="match status" value="1"/>
</dbReference>
<keyword evidence="4 11" id="KW-0732">Signal</keyword>
<sequence length="521" mass="58690">VRMLMSRILVLLLSLLWPRHIFSEEDCRRWEDLDSAVVHKDGQVILAAMFPIHSKSVEQELNFTSTPDRRKCRGLNLRALRWSQAMIFFIEEINRNPLLLPNITLGYRIYDTCWTVALSARTALSVVSQPLKRNSTGACLSPSIPLVIGDSGSSLSIAVSSLLNLFKVPLISYFSSCACLSDKKQYPYFFRTVPSDTYQASAMARLVKHFGWAWVGTFGADDAYGRTGIDMFTAEVTNLGACVAFRVIIPKVPTQQEIRDIVKTIKHSTARVLVTFATEEDMEPVVEEVGRQNVTGRLWVASEAWVTSTLISNKYPFLSGTMGFAIRRAEIPGLKDFLESMQPFTEPYNPPAREFWETVFRCSFNTSVPVGSMADQVRYNRTCTGNERIQDTNTIYNDVSQLRVTYNLYKAVHAAAHALHNLVIQEDRAEKQFCPDIYSLQPWKVIKYLNEVNFTTVFGDVVNFDKYGDPAGSYDIVNWQKGPGGGPMHFATVGRFDSSLPEKQRLVLHQDAVVWPGGSTE</sequence>
<gene>
    <name evidence="13" type="primary">olfcw1</name>
    <name evidence="13" type="ORF">DAT39_021780</name>
</gene>
<dbReference type="PRINTS" id="PR00248">
    <property type="entry name" value="GPCRMGR"/>
</dbReference>
<dbReference type="FunFam" id="3.40.50.2300:FF:000016">
    <property type="entry name" value="Taste 1 receptor member 2"/>
    <property type="match status" value="1"/>
</dbReference>
<keyword evidence="2" id="KW-1003">Cell membrane</keyword>
<feature type="non-terminal residue" evidence="13">
    <location>
        <position position="1"/>
    </location>
</feature>
<evidence type="ECO:0000313" key="14">
    <source>
        <dbReference type="Proteomes" id="UP000727407"/>
    </source>
</evidence>
<keyword evidence="7" id="KW-0472">Membrane</keyword>
<feature type="signal peptide" evidence="11">
    <location>
        <begin position="1"/>
        <end position="23"/>
    </location>
</feature>
<evidence type="ECO:0000256" key="2">
    <source>
        <dbReference type="ARBA" id="ARBA00022475"/>
    </source>
</evidence>
<comment type="caution">
    <text evidence="13">The sequence shown here is derived from an EMBL/GenBank/DDBJ whole genome shotgun (WGS) entry which is preliminary data.</text>
</comment>
<feature type="non-terminal residue" evidence="13">
    <location>
        <position position="521"/>
    </location>
</feature>
<feature type="domain" description="Receptor ligand binding region" evidence="12">
    <location>
        <begin position="82"/>
        <end position="481"/>
    </location>
</feature>
<dbReference type="PRINTS" id="PR00592">
    <property type="entry name" value="CASENSINGR"/>
</dbReference>
<dbReference type="OrthoDB" id="5984008at2759"/>
<keyword evidence="3" id="KW-0812">Transmembrane</keyword>
<evidence type="ECO:0000256" key="10">
    <source>
        <dbReference type="ARBA" id="ARBA00023224"/>
    </source>
</evidence>
<evidence type="ECO:0000313" key="13">
    <source>
        <dbReference type="EMBL" id="KAF5888511.1"/>
    </source>
</evidence>
<feature type="chain" id="PRO_5035281606" evidence="11">
    <location>
        <begin position="24"/>
        <end position="521"/>
    </location>
</feature>
<protein>
    <submittedName>
        <fullName evidence="13">Extracellular calcium-sensing receptor-like</fullName>
    </submittedName>
</protein>
<evidence type="ECO:0000256" key="1">
    <source>
        <dbReference type="ARBA" id="ARBA00004651"/>
    </source>
</evidence>
<comment type="subcellular location">
    <subcellularLocation>
        <location evidence="1">Cell membrane</location>
        <topology evidence="1">Multi-pass membrane protein</topology>
    </subcellularLocation>
</comment>
<keyword evidence="10" id="KW-0807">Transducer</keyword>
<evidence type="ECO:0000256" key="3">
    <source>
        <dbReference type="ARBA" id="ARBA00022692"/>
    </source>
</evidence>
<evidence type="ECO:0000256" key="8">
    <source>
        <dbReference type="ARBA" id="ARBA00023170"/>
    </source>
</evidence>
<proteinExistence type="predicted"/>